<dbReference type="Proteomes" id="UP000807342">
    <property type="component" value="Unassembled WGS sequence"/>
</dbReference>
<dbReference type="InterPro" id="IPR006887">
    <property type="entry name" value="P4R3-like_central_dom"/>
</dbReference>
<feature type="region of interest" description="Disordered" evidence="3">
    <location>
        <begin position="1012"/>
        <end position="1179"/>
    </location>
</feature>
<feature type="region of interest" description="Disordered" evidence="3">
    <location>
        <begin position="964"/>
        <end position="985"/>
    </location>
</feature>
<evidence type="ECO:0000259" key="4">
    <source>
        <dbReference type="Pfam" id="PF04802"/>
    </source>
</evidence>
<feature type="compositionally biased region" description="Polar residues" evidence="3">
    <location>
        <begin position="580"/>
        <end position="591"/>
    </location>
</feature>
<dbReference type="GO" id="GO:0006974">
    <property type="term" value="P:DNA damage response"/>
    <property type="evidence" value="ECO:0007669"/>
    <property type="project" value="TreeGrafter"/>
</dbReference>
<evidence type="ECO:0000256" key="1">
    <source>
        <dbReference type="ARBA" id="ARBA00004123"/>
    </source>
</evidence>
<gene>
    <name evidence="6" type="ORF">P691DRAFT_700291</name>
</gene>
<evidence type="ECO:0000256" key="2">
    <source>
        <dbReference type="ARBA" id="ARBA00023242"/>
    </source>
</evidence>
<comment type="caution">
    <text evidence="6">The sequence shown here is derived from an EMBL/GenBank/DDBJ whole genome shotgun (WGS) entry which is preliminary data.</text>
</comment>
<dbReference type="EMBL" id="MU151094">
    <property type="protein sequence ID" value="KAF9450958.1"/>
    <property type="molecule type" value="Genomic_DNA"/>
</dbReference>
<feature type="compositionally biased region" description="Polar residues" evidence="3">
    <location>
        <begin position="13"/>
        <end position="25"/>
    </location>
</feature>
<feature type="compositionally biased region" description="Basic and acidic residues" evidence="3">
    <location>
        <begin position="964"/>
        <end position="981"/>
    </location>
</feature>
<evidence type="ECO:0000256" key="3">
    <source>
        <dbReference type="SAM" id="MobiDB-lite"/>
    </source>
</evidence>
<organism evidence="6 7">
    <name type="scientific">Macrolepiota fuliginosa MF-IS2</name>
    <dbReference type="NCBI Taxonomy" id="1400762"/>
    <lineage>
        <taxon>Eukaryota</taxon>
        <taxon>Fungi</taxon>
        <taxon>Dikarya</taxon>
        <taxon>Basidiomycota</taxon>
        <taxon>Agaricomycotina</taxon>
        <taxon>Agaricomycetes</taxon>
        <taxon>Agaricomycetidae</taxon>
        <taxon>Agaricales</taxon>
        <taxon>Agaricineae</taxon>
        <taxon>Agaricaceae</taxon>
        <taxon>Macrolepiota</taxon>
    </lineage>
</organism>
<dbReference type="Pfam" id="PF04802">
    <property type="entry name" value="PP4R3"/>
    <property type="match status" value="2"/>
</dbReference>
<feature type="non-terminal residue" evidence="6">
    <location>
        <position position="1242"/>
    </location>
</feature>
<comment type="subcellular location">
    <subcellularLocation>
        <location evidence="1">Nucleus</location>
    </subcellularLocation>
</comment>
<keyword evidence="2" id="KW-0539">Nucleus</keyword>
<accession>A0A9P5XHD2</accession>
<feature type="region of interest" description="Disordered" evidence="3">
    <location>
        <begin position="1"/>
        <end position="111"/>
    </location>
</feature>
<dbReference type="GO" id="GO:0030289">
    <property type="term" value="C:protein phosphatase 4 complex"/>
    <property type="evidence" value="ECO:0007669"/>
    <property type="project" value="TreeGrafter"/>
</dbReference>
<dbReference type="InterPro" id="IPR051137">
    <property type="entry name" value="PP4R3-like"/>
</dbReference>
<dbReference type="InterPro" id="IPR011993">
    <property type="entry name" value="PH-like_dom_sf"/>
</dbReference>
<dbReference type="GO" id="GO:0072542">
    <property type="term" value="F:protein phosphatase activator activity"/>
    <property type="evidence" value="ECO:0007669"/>
    <property type="project" value="TreeGrafter"/>
</dbReference>
<reference evidence="6" key="1">
    <citation type="submission" date="2020-11" db="EMBL/GenBank/DDBJ databases">
        <authorList>
            <consortium name="DOE Joint Genome Institute"/>
            <person name="Ahrendt S."/>
            <person name="Riley R."/>
            <person name="Andreopoulos W."/>
            <person name="Labutti K."/>
            <person name="Pangilinan J."/>
            <person name="Ruiz-Duenas F.J."/>
            <person name="Barrasa J.M."/>
            <person name="Sanchez-Garcia M."/>
            <person name="Camarero S."/>
            <person name="Miyauchi S."/>
            <person name="Serrano A."/>
            <person name="Linde D."/>
            <person name="Babiker R."/>
            <person name="Drula E."/>
            <person name="Ayuso-Fernandez I."/>
            <person name="Pacheco R."/>
            <person name="Padilla G."/>
            <person name="Ferreira P."/>
            <person name="Barriuso J."/>
            <person name="Kellner H."/>
            <person name="Castanera R."/>
            <person name="Alfaro M."/>
            <person name="Ramirez L."/>
            <person name="Pisabarro A.G."/>
            <person name="Kuo A."/>
            <person name="Tritt A."/>
            <person name="Lipzen A."/>
            <person name="He G."/>
            <person name="Yan M."/>
            <person name="Ng V."/>
            <person name="Cullen D."/>
            <person name="Martin F."/>
            <person name="Rosso M.-N."/>
            <person name="Henrissat B."/>
            <person name="Hibbett D."/>
            <person name="Martinez A.T."/>
            <person name="Grigoriev I.V."/>
        </authorList>
    </citation>
    <scope>NUCLEOTIDE SEQUENCE</scope>
    <source>
        <strain evidence="6">MF-IS2</strain>
    </source>
</reference>
<dbReference type="Pfam" id="PF22972">
    <property type="entry name" value="EVH1_PP4R3"/>
    <property type="match status" value="1"/>
</dbReference>
<feature type="domain" description="Serine/threonine-protein phosphatase 4 regulatory subunit 3-like central" evidence="4">
    <location>
        <begin position="286"/>
        <end position="492"/>
    </location>
</feature>
<dbReference type="PANTHER" id="PTHR23318:SF0">
    <property type="entry name" value="SERINE_THREONINE-PROTEIN PHOSPHATASE 4 REGULATORY SUBUNIT 3"/>
    <property type="match status" value="1"/>
</dbReference>
<dbReference type="AlphaFoldDB" id="A0A9P5XHD2"/>
<feature type="compositionally biased region" description="Polar residues" evidence="3">
    <location>
        <begin position="86"/>
        <end position="102"/>
    </location>
</feature>
<dbReference type="GO" id="GO:0005654">
    <property type="term" value="C:nucleoplasm"/>
    <property type="evidence" value="ECO:0007669"/>
    <property type="project" value="TreeGrafter"/>
</dbReference>
<dbReference type="SUPFAM" id="SSF50729">
    <property type="entry name" value="PH domain-like"/>
    <property type="match status" value="1"/>
</dbReference>
<feature type="compositionally biased region" description="Low complexity" evidence="3">
    <location>
        <begin position="41"/>
        <end position="83"/>
    </location>
</feature>
<feature type="domain" description="Serine/threonine-protein phosphatase 4 regulatory subunit 3-like central" evidence="4">
    <location>
        <begin position="611"/>
        <end position="961"/>
    </location>
</feature>
<dbReference type="InterPro" id="IPR055236">
    <property type="entry name" value="EVH1_PP4R3"/>
</dbReference>
<dbReference type="Gene3D" id="2.30.29.30">
    <property type="entry name" value="Pleckstrin-homology domain (PH domain)/Phosphotyrosine-binding domain (PTB)"/>
    <property type="match status" value="1"/>
</dbReference>
<feature type="domain" description="PP4R3 EVH1-like" evidence="5">
    <location>
        <begin position="149"/>
        <end position="248"/>
    </location>
</feature>
<dbReference type="PANTHER" id="PTHR23318">
    <property type="entry name" value="ATP SYNTHASE GAMMA-RELATED"/>
    <property type="match status" value="1"/>
</dbReference>
<feature type="region of interest" description="Disordered" evidence="3">
    <location>
        <begin position="1211"/>
        <end position="1242"/>
    </location>
</feature>
<evidence type="ECO:0000259" key="5">
    <source>
        <dbReference type="Pfam" id="PF22972"/>
    </source>
</evidence>
<feature type="compositionally biased region" description="Acidic residues" evidence="3">
    <location>
        <begin position="1123"/>
        <end position="1132"/>
    </location>
</feature>
<sequence length="1242" mass="137471">MSAPAALQHPHTDNSVPLSSPTTTIPGHLAPPTLPRPTPEPESSASAASTSSEQQQSQSVITQDAVQDATTALDTATQLAPPLGTQPKQSESIGVDQQQVKTESAEPTLGQVNGTIELVEHPPGTISIEEAVSAAEDAAEWVQEGDQMKRVKVYELIGSRWVDQGTAFCFGQFQEETGEALLIARAERDFSDVILRTVIRSNDVYQRQQDTLIVWTEPDGVDYALSFQEPEGCSEVWNFITEVQQHMNSSNGLSSSPILGSDGSITTAGIIRSGHLPPPQLGIIGEIERAIKALARTPPVKERICEYIQQEEYIKSLTEVLNTAEDLESLENLHALCSLMQTILMLNDHTLYEHILEDDLFYGVVGMLEYDPDFPSHKANYRDFLKQATQFHQPIPISDPVVQRKVHHTYRLQFLKDVVLARALDDSTFNVLNSCIIFNQIDIISHIQQDQMFLKEIVRLFVDEEVLTGGAQRYQMQLQMLQQQQQMQQIQQRIHGPMVISLPAADQEEGTGITAVTLNGDGVTVKKEDDSMDVDNILKPIPTPAATIPLAVAQQPATSSPNSNPPTRLPMNGSLAVNGRTGTPTATTSALAPNPRAGAYSFAPPDNLTDAEINQRREVVLLIQQLCIMGKNVQLPARMALFRILVDRGILFAVQWAMNLPESMDTNKQMISAGGEVLSALLDHDLNGVRGHVLKQVMAIEKERAAGKRGAEKAETLLEMVCRIMARSRDLAVQSLVGDALKVWMDTPSGDAPGGIGEASHAVAAAKIPARKDDAGTERFLEYFYKDCVHIVFKPLLELQEWKNCKEDVLSLSREQSNRYVYLCDLLYNFIQQHHFRSNFYVLSSNNILSRVATLLRAKDKHLRHASFRIFRLLLKQNNTHIHGLVMKYDVLKPILDLTLQESRRDNLLSCSCQEYFESMRRDNMKDLIKFCMTKHEKDIRKLAETPLGGQRFELLIRRYEMNNEPPPKEAEPEKPLDTRPRPGHNRFLEAEEEDYFNADDDEDDVILPSISQQARTHATAPTPAGILSPGKILNANPNINSLKRKRRGGVGGRGHRPPLKAPTLRPLVDYGEDEDEESADSKQTQQDGATTGGTGSSPKLAPSPIPNTAGLAGGPPRRVPKEEEEDLEDTMLEALVRGRIPTPGPRPESPVPRLSPPPMRLGEKRRRTNGDDDDDDELLSRLTRSKKQQISGSIPQQQQLQIKMGPMAVDSMGVGSRQKNGDDPPKKIKVKIGGLGSALAS</sequence>
<feature type="region of interest" description="Disordered" evidence="3">
    <location>
        <begin position="555"/>
        <end position="598"/>
    </location>
</feature>
<feature type="compositionally biased region" description="Basic residues" evidence="3">
    <location>
        <begin position="1043"/>
        <end position="1059"/>
    </location>
</feature>
<dbReference type="OrthoDB" id="27483at2759"/>
<protein>
    <submittedName>
        <fullName evidence="6">DUF625-domain-containing protein</fullName>
    </submittedName>
</protein>
<keyword evidence="7" id="KW-1185">Reference proteome</keyword>
<evidence type="ECO:0000313" key="7">
    <source>
        <dbReference type="Proteomes" id="UP000807342"/>
    </source>
</evidence>
<proteinExistence type="predicted"/>
<name>A0A9P5XHD2_9AGAR</name>
<feature type="compositionally biased region" description="Pro residues" evidence="3">
    <location>
        <begin position="1143"/>
        <end position="1160"/>
    </location>
</feature>
<evidence type="ECO:0000313" key="6">
    <source>
        <dbReference type="EMBL" id="KAF9450958.1"/>
    </source>
</evidence>